<dbReference type="Proteomes" id="UP000285146">
    <property type="component" value="Unassembled WGS sequence"/>
</dbReference>
<dbReference type="OrthoDB" id="5201563at2759"/>
<dbReference type="AlphaFoldDB" id="A0A423XIK5"/>
<proteinExistence type="predicted"/>
<evidence type="ECO:0000313" key="3">
    <source>
        <dbReference type="Proteomes" id="UP000285146"/>
    </source>
</evidence>
<name>A0A423XIK5_9PEZI</name>
<evidence type="ECO:0000256" key="1">
    <source>
        <dbReference type="SAM" id="MobiDB-lite"/>
    </source>
</evidence>
<accession>A0A423XIK5</accession>
<reference evidence="2 3" key="1">
    <citation type="submission" date="2015-09" db="EMBL/GenBank/DDBJ databases">
        <title>Host preference determinants of Valsa canker pathogens revealed by comparative genomics.</title>
        <authorList>
            <person name="Yin Z."/>
            <person name="Huang L."/>
        </authorList>
    </citation>
    <scope>NUCLEOTIDE SEQUENCE [LARGE SCALE GENOMIC DNA]</scope>
    <source>
        <strain evidence="2 3">SXYLt</strain>
    </source>
</reference>
<protein>
    <submittedName>
        <fullName evidence="2">Uncharacterized protein</fullName>
    </submittedName>
</protein>
<gene>
    <name evidence="2" type="ORF">VPNG_02675</name>
</gene>
<dbReference type="EMBL" id="LKEB01000007">
    <property type="protein sequence ID" value="ROW15910.1"/>
    <property type="molecule type" value="Genomic_DNA"/>
</dbReference>
<keyword evidence="3" id="KW-1185">Reference proteome</keyword>
<dbReference type="InParanoid" id="A0A423XIK5"/>
<feature type="region of interest" description="Disordered" evidence="1">
    <location>
        <begin position="26"/>
        <end position="72"/>
    </location>
</feature>
<comment type="caution">
    <text evidence="2">The sequence shown here is derived from an EMBL/GenBank/DDBJ whole genome shotgun (WGS) entry which is preliminary data.</text>
</comment>
<sequence>MSVTTSDNPVTTTIDRAVLQDYDIHLTGDDGTVAPPNTDNQPPPASNPPDWAAEHRGVPPYRPINTRLDRSQRPWGINPVASAFIFTMMHGVWLNAVLADCDKRLVLIRYGTEYSLGMEEYGREDK</sequence>
<organism evidence="2 3">
    <name type="scientific">Cytospora leucostoma</name>
    <dbReference type="NCBI Taxonomy" id="1230097"/>
    <lineage>
        <taxon>Eukaryota</taxon>
        <taxon>Fungi</taxon>
        <taxon>Dikarya</taxon>
        <taxon>Ascomycota</taxon>
        <taxon>Pezizomycotina</taxon>
        <taxon>Sordariomycetes</taxon>
        <taxon>Sordariomycetidae</taxon>
        <taxon>Diaporthales</taxon>
        <taxon>Cytosporaceae</taxon>
        <taxon>Cytospora</taxon>
    </lineage>
</organism>
<evidence type="ECO:0000313" key="2">
    <source>
        <dbReference type="EMBL" id="ROW15910.1"/>
    </source>
</evidence>